<feature type="compositionally biased region" description="Polar residues" evidence="1">
    <location>
        <begin position="103"/>
        <end position="119"/>
    </location>
</feature>
<evidence type="ECO:0000313" key="3">
    <source>
        <dbReference type="Proteomes" id="UP001146793"/>
    </source>
</evidence>
<dbReference type="Proteomes" id="UP001146793">
    <property type="component" value="Unassembled WGS sequence"/>
</dbReference>
<feature type="compositionally biased region" description="Basic residues" evidence="1">
    <location>
        <begin position="448"/>
        <end position="457"/>
    </location>
</feature>
<comment type="caution">
    <text evidence="2">The sequence shown here is derived from an EMBL/GenBank/DDBJ whole genome shotgun (WGS) entry which is preliminary data.</text>
</comment>
<protein>
    <submittedName>
        <fullName evidence="2">Uncharacterized protein</fullName>
    </submittedName>
</protein>
<feature type="compositionally biased region" description="Polar residues" evidence="1">
    <location>
        <begin position="150"/>
        <end position="190"/>
    </location>
</feature>
<feature type="compositionally biased region" description="Basic and acidic residues" evidence="1">
    <location>
        <begin position="121"/>
        <end position="133"/>
    </location>
</feature>
<feature type="compositionally biased region" description="Basic residues" evidence="1">
    <location>
        <begin position="134"/>
        <end position="149"/>
    </location>
</feature>
<sequence>MVFTITELSMFAPEVYDSSQLSELNFSDLFYDTTYLRDENEGNEKDNRKTVFSQNNNTPFSRRMNPFLSTVIDNHPLNYGYLNKMKTKNSQLLSHAQHPWKQKPSTPFGNNENGNSTTALKGKETKSNRESAFKRRNVGVRTSPNRHVHYSNTKTSNSNKPQPQQTIKAKTDSQRFGISKTSQQQASNSNDKPRKWKDHNHRYGADKSQIVSNSSKGNSPRIKTNNRLQTNESQPTSSTTQTRPNKKTKKKTIKLLKVKGIIIQKINPNGTPKYFDHSSNFNNPNLLNKEQKRESKNYKILVGRKRNQQLSNEDFQKNTNKLRRKKLYAKKNRKYSKNKKYKERGIENKKYTDTYSETDTEIYTNTESELESDTNTDTGTGTGTGTDTQIETKSEIETNTDIEGERKINNEDSKKHFSPVNDKNSKNSKYYYKKSSKGKNSNELSERKHSRRAKNHYFKSLSPKSKKKFRKKKKKLNKSNHGSRSQSYRRKKKKRHKNH</sequence>
<feature type="region of interest" description="Disordered" evidence="1">
    <location>
        <begin position="365"/>
        <end position="499"/>
    </location>
</feature>
<evidence type="ECO:0000313" key="2">
    <source>
        <dbReference type="EMBL" id="KAJ3431624.1"/>
    </source>
</evidence>
<feature type="compositionally biased region" description="Basic residues" evidence="1">
    <location>
        <begin position="464"/>
        <end position="478"/>
    </location>
</feature>
<feature type="compositionally biased region" description="Polar residues" evidence="1">
    <location>
        <begin position="209"/>
        <end position="228"/>
    </location>
</feature>
<accession>A0AAV7YQ44</accession>
<reference evidence="2" key="1">
    <citation type="submission" date="2022-08" db="EMBL/GenBank/DDBJ databases">
        <title>Novel sulphate-reducing endosymbionts in the free-living metamonad Anaeramoeba.</title>
        <authorList>
            <person name="Jerlstrom-Hultqvist J."/>
            <person name="Cepicka I."/>
            <person name="Gallot-Lavallee L."/>
            <person name="Salas-Leiva D."/>
            <person name="Curtis B.A."/>
            <person name="Zahonova K."/>
            <person name="Pipaliya S."/>
            <person name="Dacks J."/>
            <person name="Roger A.J."/>
        </authorList>
    </citation>
    <scope>NUCLEOTIDE SEQUENCE</scope>
    <source>
        <strain evidence="2">Busselton2</strain>
    </source>
</reference>
<feature type="region of interest" description="Disordered" evidence="1">
    <location>
        <begin position="93"/>
        <end position="252"/>
    </location>
</feature>
<proteinExistence type="predicted"/>
<feature type="compositionally biased region" description="Basic and acidic residues" evidence="1">
    <location>
        <begin position="403"/>
        <end position="415"/>
    </location>
</feature>
<feature type="compositionally biased region" description="Basic residues" evidence="1">
    <location>
        <begin position="487"/>
        <end position="499"/>
    </location>
</feature>
<dbReference type="AlphaFoldDB" id="A0AAV7YQ44"/>
<gene>
    <name evidence="2" type="ORF">M0812_20538</name>
</gene>
<organism evidence="2 3">
    <name type="scientific">Anaeramoeba flamelloides</name>
    <dbReference type="NCBI Taxonomy" id="1746091"/>
    <lineage>
        <taxon>Eukaryota</taxon>
        <taxon>Metamonada</taxon>
        <taxon>Anaeramoebidae</taxon>
        <taxon>Anaeramoeba</taxon>
    </lineage>
</organism>
<feature type="compositionally biased region" description="Low complexity" evidence="1">
    <location>
        <begin position="229"/>
        <end position="242"/>
    </location>
</feature>
<evidence type="ECO:0000256" key="1">
    <source>
        <dbReference type="SAM" id="MobiDB-lite"/>
    </source>
</evidence>
<dbReference type="EMBL" id="JANTQA010000047">
    <property type="protein sequence ID" value="KAJ3431624.1"/>
    <property type="molecule type" value="Genomic_DNA"/>
</dbReference>
<name>A0AAV7YQ44_9EUKA</name>